<feature type="non-terminal residue" evidence="2">
    <location>
        <position position="1"/>
    </location>
</feature>
<organism evidence="2 3">
    <name type="scientific">Datura stramonium</name>
    <name type="common">Jimsonweed</name>
    <name type="synonym">Common thornapple</name>
    <dbReference type="NCBI Taxonomy" id="4076"/>
    <lineage>
        <taxon>Eukaryota</taxon>
        <taxon>Viridiplantae</taxon>
        <taxon>Streptophyta</taxon>
        <taxon>Embryophyta</taxon>
        <taxon>Tracheophyta</taxon>
        <taxon>Spermatophyta</taxon>
        <taxon>Magnoliopsida</taxon>
        <taxon>eudicotyledons</taxon>
        <taxon>Gunneridae</taxon>
        <taxon>Pentapetalae</taxon>
        <taxon>asterids</taxon>
        <taxon>lamiids</taxon>
        <taxon>Solanales</taxon>
        <taxon>Solanaceae</taxon>
        <taxon>Solanoideae</taxon>
        <taxon>Datureae</taxon>
        <taxon>Datura</taxon>
    </lineage>
</organism>
<gene>
    <name evidence="2" type="ORF">HAX54_008449</name>
</gene>
<evidence type="ECO:0000313" key="3">
    <source>
        <dbReference type="Proteomes" id="UP000823775"/>
    </source>
</evidence>
<evidence type="ECO:0000313" key="2">
    <source>
        <dbReference type="EMBL" id="MCD7469406.1"/>
    </source>
</evidence>
<protein>
    <submittedName>
        <fullName evidence="2">Uncharacterized protein</fullName>
    </submittedName>
</protein>
<comment type="caution">
    <text evidence="2">The sequence shown here is derived from an EMBL/GenBank/DDBJ whole genome shotgun (WGS) entry which is preliminary data.</text>
</comment>
<dbReference type="EMBL" id="JACEIK010001442">
    <property type="protein sequence ID" value="MCD7469406.1"/>
    <property type="molecule type" value="Genomic_DNA"/>
</dbReference>
<reference evidence="2 3" key="1">
    <citation type="journal article" date="2021" name="BMC Genomics">
        <title>Datura genome reveals duplications of psychoactive alkaloid biosynthetic genes and high mutation rate following tissue culture.</title>
        <authorList>
            <person name="Rajewski A."/>
            <person name="Carter-House D."/>
            <person name="Stajich J."/>
            <person name="Litt A."/>
        </authorList>
    </citation>
    <scope>NUCLEOTIDE SEQUENCE [LARGE SCALE GENOMIC DNA]</scope>
    <source>
        <strain evidence="2">AR-01</strain>
    </source>
</reference>
<feature type="region of interest" description="Disordered" evidence="1">
    <location>
        <begin position="135"/>
        <end position="160"/>
    </location>
</feature>
<feature type="non-terminal residue" evidence="2">
    <location>
        <position position="160"/>
    </location>
</feature>
<proteinExistence type="predicted"/>
<evidence type="ECO:0000256" key="1">
    <source>
        <dbReference type="SAM" id="MobiDB-lite"/>
    </source>
</evidence>
<keyword evidence="3" id="KW-1185">Reference proteome</keyword>
<sequence>SCLLEQRGSRPGATGSDGFHAVAMWARDAPVLIDLYRRRRLLGFRTHEGEPTERLVTRRCGWELRGSEGRNKRLSETLSDPNRDEEITYPICGCCGKHHRGSAWRVQMFSFIVAFITWPQGLRLPAGEMVKGCASNPPVGSKSPIPSGTCCRASGGQPRD</sequence>
<accession>A0ABS8TD72</accession>
<dbReference type="Proteomes" id="UP000823775">
    <property type="component" value="Unassembled WGS sequence"/>
</dbReference>
<name>A0ABS8TD72_DATST</name>